<accession>A0A7R9F4W6</accession>
<feature type="region of interest" description="Disordered" evidence="1">
    <location>
        <begin position="25"/>
        <end position="44"/>
    </location>
</feature>
<proteinExistence type="predicted"/>
<reference evidence="2" key="1">
    <citation type="submission" date="2020-11" db="EMBL/GenBank/DDBJ databases">
        <authorList>
            <person name="Tran Van P."/>
        </authorList>
    </citation>
    <scope>NUCLEOTIDE SEQUENCE</scope>
</reference>
<dbReference type="AlphaFoldDB" id="A0A7R9F4W6"/>
<evidence type="ECO:0000313" key="2">
    <source>
        <dbReference type="EMBL" id="CAD7446711.1"/>
    </source>
</evidence>
<name>A0A7R9F4W6_9NEOP</name>
<gene>
    <name evidence="2" type="ORF">TBIB3V08_LOCUS9037</name>
</gene>
<protein>
    <submittedName>
        <fullName evidence="2">Uncharacterized protein</fullName>
    </submittedName>
</protein>
<sequence>MNTFSLWSDDAVSGELVQEISAAPSAKRGHMRNHLGPGRRAMMSRHDKTQLRGVLSHVKPGQCGNRDDQIGAKRGIGQTHSQDIPLQIGPVREQADAHDRQGLRTSSHVVNQARFPCEGLVTRLLPRGFLSSTSDNAHPPPAHLQVITSPNKRTSDNAHPPPAHLQVITSPNKRFEDLERTKGGRRGWFGRRGLKDPPLTGVGSSDAFGLKIRFQKRLSSPVYSTWIRTIVPTVRNRWQNNSTVVDIQGKELLPVPQSGFFRGWRVFLLLRLLGGRRSCDAPELLVVPEVLSVVQRLGQFHVERLREEGGQH</sequence>
<organism evidence="2">
    <name type="scientific">Timema bartmani</name>
    <dbReference type="NCBI Taxonomy" id="61472"/>
    <lineage>
        <taxon>Eukaryota</taxon>
        <taxon>Metazoa</taxon>
        <taxon>Ecdysozoa</taxon>
        <taxon>Arthropoda</taxon>
        <taxon>Hexapoda</taxon>
        <taxon>Insecta</taxon>
        <taxon>Pterygota</taxon>
        <taxon>Neoptera</taxon>
        <taxon>Polyneoptera</taxon>
        <taxon>Phasmatodea</taxon>
        <taxon>Timematodea</taxon>
        <taxon>Timematoidea</taxon>
        <taxon>Timematidae</taxon>
        <taxon>Timema</taxon>
    </lineage>
</organism>
<evidence type="ECO:0000256" key="1">
    <source>
        <dbReference type="SAM" id="MobiDB-lite"/>
    </source>
</evidence>
<dbReference type="EMBL" id="OD568240">
    <property type="protein sequence ID" value="CAD7446711.1"/>
    <property type="molecule type" value="Genomic_DNA"/>
</dbReference>